<dbReference type="PANTHER" id="PTHR17985">
    <property type="entry name" value="SER/THR-RICH PROTEIN T10 IN DGCR REGION"/>
    <property type="match status" value="1"/>
</dbReference>
<dbReference type="RefSeq" id="WP_229714355.1">
    <property type="nucleotide sequence ID" value="NZ_BMNS01000001.1"/>
</dbReference>
<reference evidence="1 2" key="1">
    <citation type="submission" date="2024-09" db="EMBL/GenBank/DDBJ databases">
        <authorList>
            <person name="Sun Q."/>
            <person name="Mori K."/>
        </authorList>
    </citation>
    <scope>NUCLEOTIDE SEQUENCE [LARGE SCALE GENOMIC DNA]</scope>
    <source>
        <strain evidence="1 2">JCM 13034</strain>
    </source>
</reference>
<name>A0ABV5JWW3_9FLAO</name>
<dbReference type="Pfam" id="PF05742">
    <property type="entry name" value="TANGO2"/>
    <property type="match status" value="1"/>
</dbReference>
<dbReference type="PANTHER" id="PTHR17985:SF8">
    <property type="entry name" value="TRANSPORT AND GOLGI ORGANIZATION PROTEIN 2 HOMOLOG"/>
    <property type="match status" value="1"/>
</dbReference>
<proteinExistence type="predicted"/>
<comment type="caution">
    <text evidence="1">The sequence shown here is derived from an EMBL/GenBank/DDBJ whole genome shotgun (WGS) entry which is preliminary data.</text>
</comment>
<evidence type="ECO:0000313" key="1">
    <source>
        <dbReference type="EMBL" id="MFB9270789.1"/>
    </source>
</evidence>
<dbReference type="Proteomes" id="UP001589665">
    <property type="component" value="Unassembled WGS sequence"/>
</dbReference>
<dbReference type="InterPro" id="IPR008551">
    <property type="entry name" value="TANGO2"/>
</dbReference>
<evidence type="ECO:0000313" key="2">
    <source>
        <dbReference type="Proteomes" id="UP001589665"/>
    </source>
</evidence>
<accession>A0ABV5JWW3</accession>
<protein>
    <submittedName>
        <fullName evidence="1">NRDE family protein</fullName>
    </submittedName>
</protein>
<sequence>MPTKLQNSIDLFIFETNTDYSIFDSMCTVTFLPLKKSGFILTSNRDETPLRETIPPKKYQENGIEMVFPKDILAGGTWIGTSSKNRLVCVLNGAFTKHKRATSYKKSRGIIAKEILKCDNLEAYIQALNLTNIEPFTMVLVDWNNNNLNLFELVWDAHEKHFTKLKNEPKIWSSSTLYSDEFKKIRQNWFTKWLSDTEFTSESILKFHHSEIGTKAQSILMKRPHVQTVSITSIKKQNREIEMFYEDVVDAKISSLLI</sequence>
<gene>
    <name evidence="1" type="ORF">ACFFT3_02720</name>
</gene>
<organism evidence="1 2">
    <name type="scientific">Lutibacter litoralis</name>
    <dbReference type="NCBI Taxonomy" id="321268"/>
    <lineage>
        <taxon>Bacteria</taxon>
        <taxon>Pseudomonadati</taxon>
        <taxon>Bacteroidota</taxon>
        <taxon>Flavobacteriia</taxon>
        <taxon>Flavobacteriales</taxon>
        <taxon>Flavobacteriaceae</taxon>
        <taxon>Lutibacter</taxon>
    </lineage>
</organism>
<dbReference type="EMBL" id="JBHMDX010000001">
    <property type="protein sequence ID" value="MFB9270789.1"/>
    <property type="molecule type" value="Genomic_DNA"/>
</dbReference>
<keyword evidence="2" id="KW-1185">Reference proteome</keyword>